<evidence type="ECO:0000256" key="2">
    <source>
        <dbReference type="ARBA" id="ARBA00022692"/>
    </source>
</evidence>
<feature type="domain" description="Major facilitator superfamily (MFS) profile" evidence="7">
    <location>
        <begin position="49"/>
        <end position="466"/>
    </location>
</feature>
<keyword evidence="2 6" id="KW-0812">Transmembrane</keyword>
<keyword evidence="4 6" id="KW-0472">Membrane</keyword>
<dbReference type="Pfam" id="PF07690">
    <property type="entry name" value="MFS_1"/>
    <property type="match status" value="1"/>
</dbReference>
<feature type="transmembrane region" description="Helical" evidence="6">
    <location>
        <begin position="440"/>
        <end position="461"/>
    </location>
</feature>
<dbReference type="Gene3D" id="1.20.1250.20">
    <property type="entry name" value="MFS general substrate transporter like domains"/>
    <property type="match status" value="1"/>
</dbReference>
<evidence type="ECO:0000256" key="4">
    <source>
        <dbReference type="ARBA" id="ARBA00023136"/>
    </source>
</evidence>
<dbReference type="PROSITE" id="PS50850">
    <property type="entry name" value="MFS"/>
    <property type="match status" value="1"/>
</dbReference>
<evidence type="ECO:0000256" key="6">
    <source>
        <dbReference type="SAM" id="Phobius"/>
    </source>
</evidence>
<feature type="transmembrane region" description="Helical" evidence="6">
    <location>
        <begin position="138"/>
        <end position="157"/>
    </location>
</feature>
<comment type="caution">
    <text evidence="8">The sequence shown here is derived from an EMBL/GenBank/DDBJ whole genome shotgun (WGS) entry which is preliminary data.</text>
</comment>
<feature type="transmembrane region" description="Helical" evidence="6">
    <location>
        <begin position="308"/>
        <end position="327"/>
    </location>
</feature>
<feature type="transmembrane region" description="Helical" evidence="6">
    <location>
        <begin position="80"/>
        <end position="103"/>
    </location>
</feature>
<dbReference type="Proteomes" id="UP000559027">
    <property type="component" value="Unassembled WGS sequence"/>
</dbReference>
<feature type="transmembrane region" description="Helical" evidence="6">
    <location>
        <begin position="269"/>
        <end position="288"/>
    </location>
</feature>
<name>A0A8H5D433_9AGAR</name>
<dbReference type="FunFam" id="1.20.1250.20:FF:000082">
    <property type="entry name" value="MFS multidrug transporter, putative"/>
    <property type="match status" value="1"/>
</dbReference>
<feature type="transmembrane region" description="Helical" evidence="6">
    <location>
        <begin position="348"/>
        <end position="367"/>
    </location>
</feature>
<dbReference type="InterPro" id="IPR036259">
    <property type="entry name" value="MFS_trans_sf"/>
</dbReference>
<dbReference type="OrthoDB" id="3561359at2759"/>
<feature type="transmembrane region" description="Helical" evidence="6">
    <location>
        <begin position="47"/>
        <end position="68"/>
    </location>
</feature>
<gene>
    <name evidence="8" type="ORF">D9756_007773</name>
</gene>
<dbReference type="InterPro" id="IPR011701">
    <property type="entry name" value="MFS"/>
</dbReference>
<feature type="compositionally biased region" description="Polar residues" evidence="5">
    <location>
        <begin position="1"/>
        <end position="11"/>
    </location>
</feature>
<dbReference type="PANTHER" id="PTHR23502:SF7">
    <property type="entry name" value="DRUG_PROTON ANTIPORTER YHK8-RELATED"/>
    <property type="match status" value="1"/>
</dbReference>
<feature type="region of interest" description="Disordered" evidence="5">
    <location>
        <begin position="1"/>
        <end position="22"/>
    </location>
</feature>
<dbReference type="SUPFAM" id="SSF103473">
    <property type="entry name" value="MFS general substrate transporter"/>
    <property type="match status" value="1"/>
</dbReference>
<feature type="transmembrane region" description="Helical" evidence="6">
    <location>
        <begin position="373"/>
        <end position="400"/>
    </location>
</feature>
<feature type="transmembrane region" description="Helical" evidence="6">
    <location>
        <begin position="169"/>
        <end position="191"/>
    </location>
</feature>
<evidence type="ECO:0000256" key="3">
    <source>
        <dbReference type="ARBA" id="ARBA00022989"/>
    </source>
</evidence>
<dbReference type="InterPro" id="IPR020846">
    <property type="entry name" value="MFS_dom"/>
</dbReference>
<dbReference type="GO" id="GO:0022857">
    <property type="term" value="F:transmembrane transporter activity"/>
    <property type="evidence" value="ECO:0007669"/>
    <property type="project" value="InterPro"/>
</dbReference>
<dbReference type="CDD" id="cd17323">
    <property type="entry name" value="MFS_Tpo1_MDR_like"/>
    <property type="match status" value="1"/>
</dbReference>
<protein>
    <recommendedName>
        <fullName evidence="7">Major facilitator superfamily (MFS) profile domain-containing protein</fullName>
    </recommendedName>
</protein>
<feature type="transmembrane region" description="Helical" evidence="6">
    <location>
        <begin position="197"/>
        <end position="217"/>
    </location>
</feature>
<organism evidence="8 9">
    <name type="scientific">Leucocoprinus leucothites</name>
    <dbReference type="NCBI Taxonomy" id="201217"/>
    <lineage>
        <taxon>Eukaryota</taxon>
        <taxon>Fungi</taxon>
        <taxon>Dikarya</taxon>
        <taxon>Basidiomycota</taxon>
        <taxon>Agaricomycotina</taxon>
        <taxon>Agaricomycetes</taxon>
        <taxon>Agaricomycetidae</taxon>
        <taxon>Agaricales</taxon>
        <taxon>Agaricineae</taxon>
        <taxon>Agaricaceae</taxon>
        <taxon>Leucocoprinus</taxon>
    </lineage>
</organism>
<dbReference type="AlphaFoldDB" id="A0A8H5D433"/>
<dbReference type="PANTHER" id="PTHR23502">
    <property type="entry name" value="MAJOR FACILITATOR SUPERFAMILY"/>
    <property type="match status" value="1"/>
</dbReference>
<accession>A0A8H5D433</accession>
<dbReference type="GO" id="GO:0005886">
    <property type="term" value="C:plasma membrane"/>
    <property type="evidence" value="ECO:0007669"/>
    <property type="project" value="TreeGrafter"/>
</dbReference>
<keyword evidence="3 6" id="KW-1133">Transmembrane helix</keyword>
<evidence type="ECO:0000313" key="9">
    <source>
        <dbReference type="Proteomes" id="UP000559027"/>
    </source>
</evidence>
<feature type="transmembrane region" description="Helical" evidence="6">
    <location>
        <begin position="412"/>
        <end position="434"/>
    </location>
</feature>
<evidence type="ECO:0000259" key="7">
    <source>
        <dbReference type="PROSITE" id="PS50850"/>
    </source>
</evidence>
<keyword evidence="9" id="KW-1185">Reference proteome</keyword>
<sequence>MSLSPTGTMTEANDKEAGQLPPIKKEMDDMSLEEHERPQNFALWRKWLAVLVISAASLFITCASTLSASAEVGMAEELNVGHIVSILPTSLFVLGLGIGPLIVGPLSEVYGRNPVYRISFTVFFLLSFPVAFAPHIAVMLIFRFFTGFCGAAFLSVVGGSVSDLFADEVVASVSTFLGPVIGPIIGGFINQHLDWRWTYYLIICWSFGQLLALLLFVPETYAPVLVQKKARISAGETGQAIVKSDWREIRQAILLSCYTPFKLILLDRMALLLDVWSALVLGILYLAFEVYPIIFARGHGFNQQETGLGFLGVGVGLVLALATQPLWNRYMASIGKKNGGQLPPEPRLYMGQVGAICTPIGLFWLAFTTYPSVHWIVPIIASIPFGAGVYFVYTAVYTYLVTTYRPIAASALAANGAMRATFAAAFPLFAGAMYNGLGTVGATALLAGLTTIMAPLPFVLVKIGPRLRSQSRFAI</sequence>
<reference evidence="8 9" key="1">
    <citation type="journal article" date="2020" name="ISME J.">
        <title>Uncovering the hidden diversity of litter-decomposition mechanisms in mushroom-forming fungi.</title>
        <authorList>
            <person name="Floudas D."/>
            <person name="Bentzer J."/>
            <person name="Ahren D."/>
            <person name="Johansson T."/>
            <person name="Persson P."/>
            <person name="Tunlid A."/>
        </authorList>
    </citation>
    <scope>NUCLEOTIDE SEQUENCE [LARGE SCALE GENOMIC DNA]</scope>
    <source>
        <strain evidence="8 9">CBS 146.42</strain>
    </source>
</reference>
<comment type="subcellular location">
    <subcellularLocation>
        <location evidence="1">Membrane</location>
        <topology evidence="1">Multi-pass membrane protein</topology>
    </subcellularLocation>
</comment>
<evidence type="ECO:0000256" key="1">
    <source>
        <dbReference type="ARBA" id="ARBA00004141"/>
    </source>
</evidence>
<feature type="compositionally biased region" description="Basic and acidic residues" evidence="5">
    <location>
        <begin position="12"/>
        <end position="22"/>
    </location>
</feature>
<evidence type="ECO:0000313" key="8">
    <source>
        <dbReference type="EMBL" id="KAF5353269.1"/>
    </source>
</evidence>
<evidence type="ECO:0000256" key="5">
    <source>
        <dbReference type="SAM" id="MobiDB-lite"/>
    </source>
</evidence>
<proteinExistence type="predicted"/>
<feature type="transmembrane region" description="Helical" evidence="6">
    <location>
        <begin position="115"/>
        <end position="132"/>
    </location>
</feature>
<dbReference type="EMBL" id="JAACJO010000010">
    <property type="protein sequence ID" value="KAF5353269.1"/>
    <property type="molecule type" value="Genomic_DNA"/>
</dbReference>